<dbReference type="SMART" id="SM00429">
    <property type="entry name" value="IPT"/>
    <property type="match status" value="3"/>
</dbReference>
<dbReference type="Pfam" id="PF08337">
    <property type="entry name" value="Plexin_cytopl"/>
    <property type="match status" value="1"/>
</dbReference>
<keyword evidence="1" id="KW-1133">Transmembrane helix</keyword>
<keyword evidence="4" id="KW-1185">Reference proteome</keyword>
<gene>
    <name evidence="3" type="ORF">MCOR_41337</name>
</gene>
<dbReference type="Pfam" id="PF20170">
    <property type="entry name" value="Plexin_RBD"/>
    <property type="match status" value="1"/>
</dbReference>
<dbReference type="Gene3D" id="2.60.40.10">
    <property type="entry name" value="Immunoglobulins"/>
    <property type="match status" value="3"/>
</dbReference>
<dbReference type="GO" id="GO:0017154">
    <property type="term" value="F:semaphorin receptor activity"/>
    <property type="evidence" value="ECO:0007669"/>
    <property type="project" value="InterPro"/>
</dbReference>
<dbReference type="Gene3D" id="3.10.20.90">
    <property type="entry name" value="Phosphatidylinositol 3-kinase Catalytic Subunit, Chain A, domain 1"/>
    <property type="match status" value="1"/>
</dbReference>
<dbReference type="PANTHER" id="PTHR22625:SF70">
    <property type="entry name" value="PLEXIN A, ISOFORM A"/>
    <property type="match status" value="1"/>
</dbReference>
<keyword evidence="1" id="KW-0472">Membrane</keyword>
<evidence type="ECO:0000313" key="4">
    <source>
        <dbReference type="Proteomes" id="UP000507470"/>
    </source>
</evidence>
<organism evidence="3 4">
    <name type="scientific">Mytilus coruscus</name>
    <name type="common">Sea mussel</name>
    <dbReference type="NCBI Taxonomy" id="42192"/>
    <lineage>
        <taxon>Eukaryota</taxon>
        <taxon>Metazoa</taxon>
        <taxon>Spiralia</taxon>
        <taxon>Lophotrochozoa</taxon>
        <taxon>Mollusca</taxon>
        <taxon>Bivalvia</taxon>
        <taxon>Autobranchia</taxon>
        <taxon>Pteriomorphia</taxon>
        <taxon>Mytilida</taxon>
        <taxon>Mytiloidea</taxon>
        <taxon>Mytilidae</taxon>
        <taxon>Mytilinae</taxon>
        <taxon>Mytilus</taxon>
    </lineage>
</organism>
<dbReference type="Gene3D" id="1.10.506.10">
    <property type="entry name" value="GTPase Activation - p120gap, domain 1"/>
    <property type="match status" value="1"/>
</dbReference>
<evidence type="ECO:0000313" key="3">
    <source>
        <dbReference type="EMBL" id="CAC5407906.1"/>
    </source>
</evidence>
<dbReference type="InterPro" id="IPR013548">
    <property type="entry name" value="Plexin_cytoplasmic_RasGAP_dom"/>
</dbReference>
<dbReference type="GO" id="GO:0005886">
    <property type="term" value="C:plasma membrane"/>
    <property type="evidence" value="ECO:0007669"/>
    <property type="project" value="TreeGrafter"/>
</dbReference>
<dbReference type="OrthoDB" id="6106364at2759"/>
<evidence type="ECO:0000256" key="1">
    <source>
        <dbReference type="SAM" id="Phobius"/>
    </source>
</evidence>
<feature type="domain" description="IPT/TIG" evidence="2">
    <location>
        <begin position="504"/>
        <end position="586"/>
    </location>
</feature>
<dbReference type="CDD" id="cd00603">
    <property type="entry name" value="IPT_PCSR"/>
    <property type="match status" value="2"/>
</dbReference>
<evidence type="ECO:0000259" key="2">
    <source>
        <dbReference type="SMART" id="SM00429"/>
    </source>
</evidence>
<proteinExistence type="predicted"/>
<dbReference type="Proteomes" id="UP000507470">
    <property type="component" value="Unassembled WGS sequence"/>
</dbReference>
<reference evidence="3 4" key="1">
    <citation type="submission" date="2020-06" db="EMBL/GenBank/DDBJ databases">
        <authorList>
            <person name="Li R."/>
            <person name="Bekaert M."/>
        </authorList>
    </citation>
    <scope>NUCLEOTIDE SEQUENCE [LARGE SCALE GENOMIC DNA]</scope>
    <source>
        <strain evidence="4">wild</strain>
    </source>
</reference>
<dbReference type="InterPro" id="IPR008936">
    <property type="entry name" value="Rho_GTPase_activation_prot"/>
</dbReference>
<feature type="transmembrane region" description="Helical" evidence="1">
    <location>
        <begin position="834"/>
        <end position="852"/>
    </location>
</feature>
<dbReference type="SUPFAM" id="SSF48350">
    <property type="entry name" value="GTPase activation domain, GAP"/>
    <property type="match status" value="1"/>
</dbReference>
<feature type="domain" description="IPT/TIG" evidence="2">
    <location>
        <begin position="318"/>
        <end position="404"/>
    </location>
</feature>
<sequence length="1329" mass="149436">MNGFQLYVANTTFRLSPDGYLCYEDPYHPEGPFPNTTLTIPCNQLGQYVIYYDNHGSIFGQDTLLPVVELCYIAINGCPKSFWGSNCEMPCAESCTGQHCFPENGSCIWGGCSDKNCLNSNCDNKTAVCTDGCIRDRTGLSCDKYNIAFNQASLVTDGNKTACAKTQGSEIWVQVDINERSIVKEIFLDLSENNSNGGNHTIYASNSSGIWENGTVLYRNESLPTVIYVDAVFRYLIYVPPIQDENSSLEVCEIGIVGCSPVNYGPLCNKTCPVKCKGPCDLENGTCTFGCLDGWSGDNCDIDAHCMVNSNTSVVTCAPMIDKVYPSSGPVNGGTLVTITGNYLGNANDNISVDINGVICNDVTVTIPKTELTCVIGKGNTTQTMGIFVSVNATYYSNETYKYFSFKKPMIVNVSPLKGIVSGGTTVTIRGEHIDFKGQDRYNISFCDNDICIECSVLENTISSTNIKCKTGKSQAPRNMTQLHVVIDDLTAFELNRTFQYLPDPTFNISNEPETAQKSGGSTFTIQGEGFKNVGEVTVERVEKPCNVPDDTSAVCETPPQLGNQTNQTVIVHFDGLTVQIPIEYVTDPTFEKFKGVNEYDKESSIQIKGRNIINGAKRRDYHINVGLDGSCLIVYIDMEVITCLPPKSVPRTNKTDLNTVHVIVKVGNIKAYIGDLKYKEDVNTLAIIVAILAAALVTAVVIGISAVVILRKKKKKAIKEFKMELMTREEMIRKASREEFVDAQMNIRDIKSDLVTTRVPFSSYQTYILHQLFPNQDITNNPLLHDSEITDDRKARIKSAMEKFEMLLSNKLFLKSLIQTLDRPNMLTMQEKAHFASVLSVSLLGNMRLFFDLVHCLLVDMIRSSTKKQQKVLFRRFDSITMRLMVNWLQIGLYKHLTSRSGIHLFMLYRAVQTIIEMGPIDALTGNSKNTIAEEKLLKMRIEHQNLTLQIDLNGNSDQHYPVKVLDCDTISQVKQKCCSQIYKNKPASEIPHNDELSLEWQEGKAGKLLLNDIDNTSDRNNGLICLNTLKHYMVQDNSRMALMYKQHDDDDVYVNSTGFLTESVTSEDITLLMPDKSGVEELEAHKWHLETCSPNLSDDIKSNRESDFGDIFLNRLFHTKLLLTDYIDSTFEGLIDPQSLSVSIRYFLCMLDKFGNDFKTEPDVLQAWKNECYGTRVWAPLIGKPDILFDVNVPGHVEPCLDILRQVFVESFTQTAHKVNKESPPQKLLFHKDIPRYRKLIDPFYIRVEPVTDKEFWSEIDEISNTQKAELKFSRQSTIHQLYNLFIGKYKSEIIDDFEDMEESKDLQFANKLEEVIDLMEESSNDS</sequence>
<dbReference type="InterPro" id="IPR031148">
    <property type="entry name" value="Plexin"/>
</dbReference>
<name>A0A6J8DIM4_MYTCO</name>
<accession>A0A6J8DIM4</accession>
<dbReference type="CDD" id="cd00102">
    <property type="entry name" value="IPT"/>
    <property type="match status" value="1"/>
</dbReference>
<dbReference type="SUPFAM" id="SSF81296">
    <property type="entry name" value="E set domains"/>
    <property type="match status" value="3"/>
</dbReference>
<feature type="transmembrane region" description="Helical" evidence="1">
    <location>
        <begin position="686"/>
        <end position="711"/>
    </location>
</feature>
<dbReference type="GO" id="GO:0002116">
    <property type="term" value="C:semaphorin receptor complex"/>
    <property type="evidence" value="ECO:0007669"/>
    <property type="project" value="TreeGrafter"/>
</dbReference>
<feature type="domain" description="IPT/TIG" evidence="2">
    <location>
        <begin position="408"/>
        <end position="502"/>
    </location>
</feature>
<keyword evidence="1" id="KW-0812">Transmembrane</keyword>
<protein>
    <submittedName>
        <fullName evidence="3">PLXNA</fullName>
    </submittedName>
</protein>
<dbReference type="GO" id="GO:0030334">
    <property type="term" value="P:regulation of cell migration"/>
    <property type="evidence" value="ECO:0007669"/>
    <property type="project" value="TreeGrafter"/>
</dbReference>
<dbReference type="Pfam" id="PF01833">
    <property type="entry name" value="TIG"/>
    <property type="match status" value="3"/>
</dbReference>
<dbReference type="PANTHER" id="PTHR22625">
    <property type="entry name" value="PLEXIN"/>
    <property type="match status" value="1"/>
</dbReference>
<dbReference type="InterPro" id="IPR013783">
    <property type="entry name" value="Ig-like_fold"/>
</dbReference>
<dbReference type="InterPro" id="IPR046800">
    <property type="entry name" value="Plexin_RBD"/>
</dbReference>
<dbReference type="InterPro" id="IPR002909">
    <property type="entry name" value="IPT_dom"/>
</dbReference>
<dbReference type="EMBL" id="CACVKT020007424">
    <property type="protein sequence ID" value="CAC5407906.1"/>
    <property type="molecule type" value="Genomic_DNA"/>
</dbReference>
<dbReference type="InterPro" id="IPR014756">
    <property type="entry name" value="Ig_E-set"/>
</dbReference>